<gene>
    <name evidence="1" type="ORF">OESDEN_11157</name>
</gene>
<reference evidence="1 2" key="1">
    <citation type="submission" date="2014-03" db="EMBL/GenBank/DDBJ databases">
        <title>Draft genome of the hookworm Oesophagostomum dentatum.</title>
        <authorList>
            <person name="Mitreva M."/>
        </authorList>
    </citation>
    <scope>NUCLEOTIDE SEQUENCE [LARGE SCALE GENOMIC DNA]</scope>
    <source>
        <strain evidence="1 2">OD-Hann</strain>
    </source>
</reference>
<dbReference type="AlphaFoldDB" id="A0A0B1SZU2"/>
<name>A0A0B1SZU2_OESDE</name>
<evidence type="ECO:0000313" key="2">
    <source>
        <dbReference type="Proteomes" id="UP000053660"/>
    </source>
</evidence>
<sequence length="77" mass="9042">MYNALFVGLEPSCSESEDVLQNGTSYIKKLQEISQKCGNNNCIYQYIEQEDWRAYRAMQKMHNFIKKYIDGNCGGFW</sequence>
<organism evidence="1 2">
    <name type="scientific">Oesophagostomum dentatum</name>
    <name type="common">Nodular worm</name>
    <dbReference type="NCBI Taxonomy" id="61180"/>
    <lineage>
        <taxon>Eukaryota</taxon>
        <taxon>Metazoa</taxon>
        <taxon>Ecdysozoa</taxon>
        <taxon>Nematoda</taxon>
        <taxon>Chromadorea</taxon>
        <taxon>Rhabditida</taxon>
        <taxon>Rhabditina</taxon>
        <taxon>Rhabditomorpha</taxon>
        <taxon>Strongyloidea</taxon>
        <taxon>Strongylidae</taxon>
        <taxon>Oesophagostomum</taxon>
    </lineage>
</organism>
<keyword evidence="2" id="KW-1185">Reference proteome</keyword>
<dbReference type="EMBL" id="KN554836">
    <property type="protein sequence ID" value="KHJ89032.1"/>
    <property type="molecule type" value="Genomic_DNA"/>
</dbReference>
<proteinExistence type="predicted"/>
<dbReference type="Proteomes" id="UP000053660">
    <property type="component" value="Unassembled WGS sequence"/>
</dbReference>
<evidence type="ECO:0000313" key="1">
    <source>
        <dbReference type="EMBL" id="KHJ89032.1"/>
    </source>
</evidence>
<protein>
    <submittedName>
        <fullName evidence="1">Uncharacterized protein</fullName>
    </submittedName>
</protein>
<accession>A0A0B1SZU2</accession>